<name>A0A2K2HB34_9BACT</name>
<dbReference type="OrthoDB" id="179504at2"/>
<organism evidence="2 3">
    <name type="scientific">Geothermobacter hydrogeniphilus</name>
    <dbReference type="NCBI Taxonomy" id="1969733"/>
    <lineage>
        <taxon>Bacteria</taxon>
        <taxon>Pseudomonadati</taxon>
        <taxon>Thermodesulfobacteriota</taxon>
        <taxon>Desulfuromonadia</taxon>
        <taxon>Desulfuromonadales</taxon>
        <taxon>Geothermobacteraceae</taxon>
        <taxon>Geothermobacter</taxon>
    </lineage>
</organism>
<accession>A0A2K2HB34</accession>
<evidence type="ECO:0000256" key="1">
    <source>
        <dbReference type="SAM" id="SignalP"/>
    </source>
</evidence>
<feature type="signal peptide" evidence="1">
    <location>
        <begin position="1"/>
        <end position="20"/>
    </location>
</feature>
<proteinExistence type="predicted"/>
<dbReference type="EMBL" id="PPFX01000012">
    <property type="protein sequence ID" value="PNU20449.1"/>
    <property type="molecule type" value="Genomic_DNA"/>
</dbReference>
<gene>
    <name evidence="2" type="ORF">C2E25_06940</name>
</gene>
<reference evidence="2 3" key="1">
    <citation type="journal article" date="2018" name="Genome Announc.">
        <title>Genome Sequence of Geothermobacter sp. HR-1 Iron Reducer from the Loihi Seamount.</title>
        <authorList>
            <person name="Smith H."/>
            <person name="Abuyen K."/>
            <person name="Tremblay J."/>
            <person name="Savalia P."/>
            <person name="Perez-Rodriguez I."/>
            <person name="Emerson D."/>
            <person name="Tully B."/>
            <person name="Amend J."/>
        </authorList>
    </citation>
    <scope>NUCLEOTIDE SEQUENCE [LARGE SCALE GENOMIC DNA]</scope>
    <source>
        <strain evidence="2 3">HR-1</strain>
    </source>
</reference>
<keyword evidence="1" id="KW-0732">Signal</keyword>
<evidence type="ECO:0000313" key="3">
    <source>
        <dbReference type="Proteomes" id="UP000236340"/>
    </source>
</evidence>
<dbReference type="AlphaFoldDB" id="A0A2K2HB34"/>
<comment type="caution">
    <text evidence="2">The sequence shown here is derived from an EMBL/GenBank/DDBJ whole genome shotgun (WGS) entry which is preliminary data.</text>
</comment>
<dbReference type="Proteomes" id="UP000236340">
    <property type="component" value="Unassembled WGS sequence"/>
</dbReference>
<dbReference type="RefSeq" id="WP_103115036.1">
    <property type="nucleotide sequence ID" value="NZ_PPFX01000012.1"/>
</dbReference>
<evidence type="ECO:0000313" key="2">
    <source>
        <dbReference type="EMBL" id="PNU20449.1"/>
    </source>
</evidence>
<feature type="chain" id="PRO_5014408578" evidence="1">
    <location>
        <begin position="21"/>
        <end position="248"/>
    </location>
</feature>
<sequence>MLRLLLVTLLLTTAFSPARAAEYVKRPVLLKAANELPAELRQGPNFTVGAKVRNDGLINFYLLQTDYGRLSAEGTAELKERVNELNALRVMEEMERSEVFKEALVGGVKATGEGVVNLVTSPIDTGKEIIEGTGQFLSNIGQAFVSDDPNQDNALKVALGYDAAKRQFAYEFGINPYSDYEPVIDRLGEIARAAVAGGLTPKAALAAIDHDIATIARISGTARGMQKLVRDNPPNKLREINLDKLKKI</sequence>
<protein>
    <submittedName>
        <fullName evidence="2">Uncharacterized protein</fullName>
    </submittedName>
</protein>